<dbReference type="Proteomes" id="UP000270296">
    <property type="component" value="Unassembled WGS sequence"/>
</dbReference>
<dbReference type="InterPro" id="IPR027417">
    <property type="entry name" value="P-loop_NTPase"/>
</dbReference>
<dbReference type="OrthoDB" id="3176171at2759"/>
<comment type="similarity">
    <text evidence="5 6">Belongs to the TRAFAC class myosin-kinesin ATPase superfamily. Kinesin family.</text>
</comment>
<keyword evidence="10" id="KW-1185">Reference proteome</keyword>
<dbReference type="InterPro" id="IPR019821">
    <property type="entry name" value="Kinesin_motor_CS"/>
</dbReference>
<dbReference type="GO" id="GO:0003777">
    <property type="term" value="F:microtubule motor activity"/>
    <property type="evidence" value="ECO:0007669"/>
    <property type="project" value="InterPro"/>
</dbReference>
<dbReference type="PROSITE" id="PS50067">
    <property type="entry name" value="KINESIN_MOTOR_2"/>
    <property type="match status" value="1"/>
</dbReference>
<dbReference type="InterPro" id="IPR027640">
    <property type="entry name" value="Kinesin-like_fam"/>
</dbReference>
<dbReference type="GO" id="GO:0007052">
    <property type="term" value="P:mitotic spindle organization"/>
    <property type="evidence" value="ECO:0007669"/>
    <property type="project" value="TreeGrafter"/>
</dbReference>
<name>A0A183ID03_9BILA</name>
<dbReference type="GO" id="GO:0051231">
    <property type="term" value="P:spindle elongation"/>
    <property type="evidence" value="ECO:0007669"/>
    <property type="project" value="TreeGrafter"/>
</dbReference>
<evidence type="ECO:0000256" key="4">
    <source>
        <dbReference type="ARBA" id="ARBA00023212"/>
    </source>
</evidence>
<dbReference type="Gene3D" id="3.40.850.10">
    <property type="entry name" value="Kinesin motor domain"/>
    <property type="match status" value="1"/>
</dbReference>
<dbReference type="GO" id="GO:0005875">
    <property type="term" value="C:microtubule associated complex"/>
    <property type="evidence" value="ECO:0007669"/>
    <property type="project" value="TreeGrafter"/>
</dbReference>
<dbReference type="SUPFAM" id="SSF52540">
    <property type="entry name" value="P-loop containing nucleoside triphosphate hydrolases"/>
    <property type="match status" value="1"/>
</dbReference>
<organism evidence="11">
    <name type="scientific">Soboliphyme baturini</name>
    <dbReference type="NCBI Taxonomy" id="241478"/>
    <lineage>
        <taxon>Eukaryota</taxon>
        <taxon>Metazoa</taxon>
        <taxon>Ecdysozoa</taxon>
        <taxon>Nematoda</taxon>
        <taxon>Enoplea</taxon>
        <taxon>Dorylaimia</taxon>
        <taxon>Dioctophymatida</taxon>
        <taxon>Dioctophymatoidea</taxon>
        <taxon>Soboliphymatidae</taxon>
        <taxon>Soboliphyme</taxon>
    </lineage>
</organism>
<dbReference type="InterPro" id="IPR036961">
    <property type="entry name" value="Kinesin_motor_dom_sf"/>
</dbReference>
<evidence type="ECO:0000256" key="1">
    <source>
        <dbReference type="ARBA" id="ARBA00004245"/>
    </source>
</evidence>
<dbReference type="PANTHER" id="PTHR47969">
    <property type="entry name" value="CHROMOSOME-ASSOCIATED KINESIN KIF4A-RELATED"/>
    <property type="match status" value="1"/>
</dbReference>
<dbReference type="PANTHER" id="PTHR47969:SF28">
    <property type="entry name" value="KINESIN-LIKE PROTEIN KIF21B"/>
    <property type="match status" value="1"/>
</dbReference>
<dbReference type="WBParaSite" id="SBAD_0000156801-mRNA-1">
    <property type="protein sequence ID" value="SBAD_0000156801-mRNA-1"/>
    <property type="gene ID" value="SBAD_0000156801"/>
</dbReference>
<dbReference type="GO" id="GO:0008017">
    <property type="term" value="F:microtubule binding"/>
    <property type="evidence" value="ECO:0007669"/>
    <property type="project" value="InterPro"/>
</dbReference>
<dbReference type="EMBL" id="UZAM01006845">
    <property type="protein sequence ID" value="VDO94533.1"/>
    <property type="molecule type" value="Genomic_DNA"/>
</dbReference>
<comment type="caution">
    <text evidence="5">Lacks conserved residue(s) required for the propagation of feature annotation.</text>
</comment>
<feature type="coiled-coil region" evidence="7">
    <location>
        <begin position="217"/>
        <end position="283"/>
    </location>
</feature>
<keyword evidence="3 6" id="KW-0067">ATP-binding</keyword>
<keyword evidence="4" id="KW-0206">Cytoskeleton</keyword>
<dbReference type="GO" id="GO:0005524">
    <property type="term" value="F:ATP binding"/>
    <property type="evidence" value="ECO:0007669"/>
    <property type="project" value="UniProtKB-KW"/>
</dbReference>
<gene>
    <name evidence="9" type="ORF">SBAD_LOCUS1497</name>
</gene>
<dbReference type="AlphaFoldDB" id="A0A183ID03"/>
<reference evidence="11" key="1">
    <citation type="submission" date="2016-06" db="UniProtKB">
        <authorList>
            <consortium name="WormBaseParasite"/>
        </authorList>
    </citation>
    <scope>IDENTIFICATION</scope>
</reference>
<evidence type="ECO:0000256" key="2">
    <source>
        <dbReference type="ARBA" id="ARBA00022741"/>
    </source>
</evidence>
<feature type="domain" description="Kinesin motor" evidence="8">
    <location>
        <begin position="1"/>
        <end position="202"/>
    </location>
</feature>
<evidence type="ECO:0000259" key="8">
    <source>
        <dbReference type="PROSITE" id="PS50067"/>
    </source>
</evidence>
<keyword evidence="6" id="KW-0493">Microtubule</keyword>
<keyword evidence="6" id="KW-0505">Motor protein</keyword>
<dbReference type="InterPro" id="IPR001752">
    <property type="entry name" value="Kinesin_motor_dom"/>
</dbReference>
<evidence type="ECO:0000256" key="7">
    <source>
        <dbReference type="SAM" id="Coils"/>
    </source>
</evidence>
<dbReference type="GO" id="GO:0005874">
    <property type="term" value="C:microtubule"/>
    <property type="evidence" value="ECO:0007669"/>
    <property type="project" value="UniProtKB-KW"/>
</dbReference>
<evidence type="ECO:0000313" key="9">
    <source>
        <dbReference type="EMBL" id="VDO94533.1"/>
    </source>
</evidence>
<evidence type="ECO:0000256" key="3">
    <source>
        <dbReference type="ARBA" id="ARBA00022840"/>
    </source>
</evidence>
<evidence type="ECO:0000256" key="5">
    <source>
        <dbReference type="PROSITE-ProRule" id="PRU00283"/>
    </source>
</evidence>
<dbReference type="GO" id="GO:0007018">
    <property type="term" value="P:microtubule-based movement"/>
    <property type="evidence" value="ECO:0007669"/>
    <property type="project" value="InterPro"/>
</dbReference>
<evidence type="ECO:0000256" key="6">
    <source>
        <dbReference type="RuleBase" id="RU000394"/>
    </source>
</evidence>
<dbReference type="Pfam" id="PF00225">
    <property type="entry name" value="Kinesin"/>
    <property type="match status" value="1"/>
</dbReference>
<evidence type="ECO:0000313" key="10">
    <source>
        <dbReference type="Proteomes" id="UP000270296"/>
    </source>
</evidence>
<keyword evidence="7" id="KW-0175">Coiled coil</keyword>
<protein>
    <recommendedName>
        <fullName evidence="6">Kinesin-like protein</fullName>
    </recommendedName>
</protein>
<evidence type="ECO:0000313" key="11">
    <source>
        <dbReference type="WBParaSite" id="SBAD_0000156801-mRNA-1"/>
    </source>
</evidence>
<accession>A0A183ID03</accession>
<keyword evidence="4" id="KW-0963">Cytoplasm</keyword>
<reference evidence="9 10" key="2">
    <citation type="submission" date="2018-11" db="EMBL/GenBank/DDBJ databases">
        <authorList>
            <consortium name="Pathogen Informatics"/>
        </authorList>
    </citation>
    <scope>NUCLEOTIDE SEQUENCE [LARGE SCALE GENOMIC DNA]</scope>
</reference>
<keyword evidence="2 6" id="KW-0547">Nucleotide-binding</keyword>
<dbReference type="SMART" id="SM00129">
    <property type="entry name" value="KISc"/>
    <property type="match status" value="1"/>
</dbReference>
<dbReference type="PRINTS" id="PR00380">
    <property type="entry name" value="KINESINHEAVY"/>
</dbReference>
<comment type="subcellular location">
    <subcellularLocation>
        <location evidence="1">Cytoplasm</location>
        <location evidence="1">Cytoskeleton</location>
    </subcellularLocation>
</comment>
<proteinExistence type="inferred from homology"/>
<sequence length="334" mass="37976">MNRKQSKAEIQIHEDRSGNIYIRNATVVPVNSAEDTISVLHNGILYRSTACTDMNTQSSRSHALFSLLIAQRKLVTCQDEVMGNSAPEAGRQEVEYLSAKFHFVDLAGSERIKRTGISGHRIRETISINCGLLALGNVISALGNAPLGVAHVPYRDSKLTRLLQDSLGGNSKTLMIACISPSDCDFVETLNTLKYANRARNIKNKVAINRDRPSCIINDLKARIRYLEKELLEFQQNKRPINDNSVEVETDLHKENMFLQKEINKLQFRLKALQSTVEIMKDRNLELKMMAELQQSPINAEYTSPEVSTLRKYLEETESLRYYNIEIFTWRLSI</sequence>
<dbReference type="PROSITE" id="PS00411">
    <property type="entry name" value="KINESIN_MOTOR_1"/>
    <property type="match status" value="1"/>
</dbReference>